<dbReference type="GO" id="GO:0003824">
    <property type="term" value="F:catalytic activity"/>
    <property type="evidence" value="ECO:0007669"/>
    <property type="project" value="InterPro"/>
</dbReference>
<comment type="caution">
    <text evidence="1">The sequence shown here is derived from an EMBL/GenBank/DDBJ whole genome shotgun (WGS) entry which is preliminary data.</text>
</comment>
<proteinExistence type="predicted"/>
<protein>
    <submittedName>
        <fullName evidence="1">Uncharacterized protein</fullName>
    </submittedName>
</protein>
<evidence type="ECO:0000313" key="2">
    <source>
        <dbReference type="Proteomes" id="UP001152592"/>
    </source>
</evidence>
<dbReference type="AlphaFoldDB" id="A0A9W4NIZ6"/>
<dbReference type="InterPro" id="IPR053137">
    <property type="entry name" value="NLR-like"/>
</dbReference>
<evidence type="ECO:0000313" key="1">
    <source>
        <dbReference type="EMBL" id="CAG8372460.1"/>
    </source>
</evidence>
<dbReference type="Gene3D" id="3.40.50.1580">
    <property type="entry name" value="Nucleoside phosphorylase domain"/>
    <property type="match status" value="1"/>
</dbReference>
<dbReference type="PANTHER" id="PTHR46082:SF11">
    <property type="entry name" value="AAA+ ATPASE DOMAIN-CONTAINING PROTEIN-RELATED"/>
    <property type="match status" value="1"/>
</dbReference>
<dbReference type="GO" id="GO:0009116">
    <property type="term" value="P:nucleoside metabolic process"/>
    <property type="evidence" value="ECO:0007669"/>
    <property type="project" value="InterPro"/>
</dbReference>
<reference evidence="1" key="1">
    <citation type="submission" date="2021-07" db="EMBL/GenBank/DDBJ databases">
        <authorList>
            <person name="Branca A.L. A."/>
        </authorList>
    </citation>
    <scope>NUCLEOTIDE SEQUENCE</scope>
</reference>
<name>A0A9W4NIZ6_9EURO</name>
<dbReference type="Proteomes" id="UP001152592">
    <property type="component" value="Unassembled WGS sequence"/>
</dbReference>
<dbReference type="PANTHER" id="PTHR46082">
    <property type="entry name" value="ATP/GTP-BINDING PROTEIN-RELATED"/>
    <property type="match status" value="1"/>
</dbReference>
<gene>
    <name evidence="1" type="ORF">PSALAMII_LOCUS4788</name>
</gene>
<dbReference type="InterPro" id="IPR035994">
    <property type="entry name" value="Nucleoside_phosphorylase_sf"/>
</dbReference>
<accession>A0A9W4NIZ6</accession>
<dbReference type="EMBL" id="CAJVPD010000228">
    <property type="protein sequence ID" value="CAG8372460.1"/>
    <property type="molecule type" value="Genomic_DNA"/>
</dbReference>
<dbReference type="OrthoDB" id="1716625at2759"/>
<sequence length="74" mass="8531">MPPRIAVNFARPTKEDQLYQTEYEHGASDTCVDCDQSKLIARSLRMYKEPEIHYSLIASANQVMKDSIRRDQLG</sequence>
<organism evidence="1 2">
    <name type="scientific">Penicillium salamii</name>
    <dbReference type="NCBI Taxonomy" id="1612424"/>
    <lineage>
        <taxon>Eukaryota</taxon>
        <taxon>Fungi</taxon>
        <taxon>Dikarya</taxon>
        <taxon>Ascomycota</taxon>
        <taxon>Pezizomycotina</taxon>
        <taxon>Eurotiomycetes</taxon>
        <taxon>Eurotiomycetidae</taxon>
        <taxon>Eurotiales</taxon>
        <taxon>Aspergillaceae</taxon>
        <taxon>Penicillium</taxon>
    </lineage>
</organism>